<sequence length="226" mass="26471">MIAIKRRLRKMDNNKINNGLNLINIKSRVDQNIEMENLDNISKFVNKNIKESFVVAYLVNEIMIGKFIDNKFVFHENKHIDDVKFLKRLRIFNPEEELLLWRDHNLLKGRYRMDMIADAVNTRAQNDSVQDCSCVEACQVLFGTKVLNNKNVNDLKDVAENFTTIYEERGTKITLPGTWKVNNRKDRVALQTRHYIDYFDGIQATYVDARFVNFVQLPIINRGGDI</sequence>
<name>A0A519BLG3_9DELT</name>
<dbReference type="NCBIfam" id="TIGR03984">
    <property type="entry name" value="CRISPR-associated protein Csx19"/>
    <property type="match status" value="1"/>
</dbReference>
<dbReference type="InterPro" id="IPR023815">
    <property type="entry name" value="CRISPR-assoc_Csx19"/>
</dbReference>
<organism evidence="1 2">
    <name type="scientific">Candidatus Acididesulfobacter diazotrophicus</name>
    <dbReference type="NCBI Taxonomy" id="2597226"/>
    <lineage>
        <taxon>Bacteria</taxon>
        <taxon>Deltaproteobacteria</taxon>
        <taxon>Candidatus Acidulodesulfobacterales</taxon>
        <taxon>Candidatus Acididesulfobacter</taxon>
    </lineage>
</organism>
<reference evidence="1 2" key="1">
    <citation type="journal article" date="2019" name="ISME J.">
        <title>Insights into ecological role of a new deltaproteobacterial order Candidatus Acidulodesulfobacterales by metagenomics and metatranscriptomics.</title>
        <authorList>
            <person name="Tan S."/>
            <person name="Liu J."/>
            <person name="Fang Y."/>
            <person name="Hedlund B.P."/>
            <person name="Lian Z.H."/>
            <person name="Huang L.Y."/>
            <person name="Li J.T."/>
            <person name="Huang L.N."/>
            <person name="Li W.J."/>
            <person name="Jiang H.C."/>
            <person name="Dong H.L."/>
            <person name="Shu W.S."/>
        </authorList>
    </citation>
    <scope>NUCLEOTIDE SEQUENCE [LARGE SCALE GENOMIC DNA]</scope>
    <source>
        <strain evidence="1">AP1</strain>
    </source>
</reference>
<gene>
    <name evidence="1" type="ORF">EVG15_07655</name>
</gene>
<proteinExistence type="predicted"/>
<evidence type="ECO:0000313" key="2">
    <source>
        <dbReference type="Proteomes" id="UP000319296"/>
    </source>
</evidence>
<comment type="caution">
    <text evidence="1">The sequence shown here is derived from an EMBL/GenBank/DDBJ whole genome shotgun (WGS) entry which is preliminary data.</text>
</comment>
<dbReference type="EMBL" id="SGBB01000014">
    <property type="protein sequence ID" value="RZD18105.1"/>
    <property type="molecule type" value="Genomic_DNA"/>
</dbReference>
<dbReference type="Proteomes" id="UP000319296">
    <property type="component" value="Unassembled WGS sequence"/>
</dbReference>
<accession>A0A519BLG3</accession>
<protein>
    <submittedName>
        <fullName evidence="1">TIGR03984 family CRISPR-associated protein</fullName>
    </submittedName>
</protein>
<evidence type="ECO:0000313" key="1">
    <source>
        <dbReference type="EMBL" id="RZD18105.1"/>
    </source>
</evidence>
<dbReference type="AlphaFoldDB" id="A0A519BLG3"/>